<evidence type="ECO:0000313" key="2">
    <source>
        <dbReference type="EMBL" id="GBG89229.1"/>
    </source>
</evidence>
<reference evidence="2 3" key="1">
    <citation type="journal article" date="2018" name="Cell">
        <title>The Chara Genome: Secondary Complexity and Implications for Plant Terrestrialization.</title>
        <authorList>
            <person name="Nishiyama T."/>
            <person name="Sakayama H."/>
            <person name="Vries J.D."/>
            <person name="Buschmann H."/>
            <person name="Saint-Marcoux D."/>
            <person name="Ullrich K.K."/>
            <person name="Haas F.B."/>
            <person name="Vanderstraeten L."/>
            <person name="Becker D."/>
            <person name="Lang D."/>
            <person name="Vosolsobe S."/>
            <person name="Rombauts S."/>
            <person name="Wilhelmsson P.K.I."/>
            <person name="Janitza P."/>
            <person name="Kern R."/>
            <person name="Heyl A."/>
            <person name="Rumpler F."/>
            <person name="Villalobos L.I.A.C."/>
            <person name="Clay J.M."/>
            <person name="Skokan R."/>
            <person name="Toyoda A."/>
            <person name="Suzuki Y."/>
            <person name="Kagoshima H."/>
            <person name="Schijlen E."/>
            <person name="Tajeshwar N."/>
            <person name="Catarino B."/>
            <person name="Hetherington A.J."/>
            <person name="Saltykova A."/>
            <person name="Bonnot C."/>
            <person name="Breuninger H."/>
            <person name="Symeonidi A."/>
            <person name="Radhakrishnan G.V."/>
            <person name="Van Nieuwerburgh F."/>
            <person name="Deforce D."/>
            <person name="Chang C."/>
            <person name="Karol K.G."/>
            <person name="Hedrich R."/>
            <person name="Ulvskov P."/>
            <person name="Glockner G."/>
            <person name="Delwiche C.F."/>
            <person name="Petrasek J."/>
            <person name="Van de Peer Y."/>
            <person name="Friml J."/>
            <person name="Beilby M."/>
            <person name="Dolan L."/>
            <person name="Kohara Y."/>
            <person name="Sugano S."/>
            <person name="Fujiyama A."/>
            <person name="Delaux P.-M."/>
            <person name="Quint M."/>
            <person name="TheiBen G."/>
            <person name="Hagemann M."/>
            <person name="Harholt J."/>
            <person name="Dunand C."/>
            <person name="Zachgo S."/>
            <person name="Langdale J."/>
            <person name="Maumus F."/>
            <person name="Straeten D.V.D."/>
            <person name="Gould S.B."/>
            <person name="Rensing S.A."/>
        </authorList>
    </citation>
    <scope>NUCLEOTIDE SEQUENCE [LARGE SCALE GENOMIC DNA]</scope>
    <source>
        <strain evidence="2 3">S276</strain>
    </source>
</reference>
<name>A0A388M445_CHABU</name>
<dbReference type="Gramene" id="GBG89229">
    <property type="protein sequence ID" value="GBG89229"/>
    <property type="gene ID" value="CBR_g48937"/>
</dbReference>
<dbReference type="AlphaFoldDB" id="A0A388M445"/>
<dbReference type="EMBL" id="BFEA01000724">
    <property type="protein sequence ID" value="GBG89229.1"/>
    <property type="molecule type" value="Genomic_DNA"/>
</dbReference>
<sequence length="609" mass="67443">DQDSIQMGWHPELVTYIRPFCMLKPPNVHCQIAMLAIPADVLLQVHNATNGQAPFLIENMTFSDRATLVAVLQTRPQELSDKIKELAANIAEVCRKSAIENRELNLIIAKTEKVILDLHGYDSSHLNSTGQISTNNATETFTESYISSIALTPAELEYFKRKETLRREAAHINISSTTGGTGHKFSKNNSFLPLASRIWTEKAVQHVHNRLWKMDTFNYTAPISVDAYMALAAMTVADIDNCRTAARTGTISLPSGRAGLDVEFPAISKLEKGKCAKNPLLYQKGIPKFPTDLLELKKLWNAGRPFLKCPCPGCEINFTWLDHMLCYVIGNLDKLDPLAPSDKIRMLEFQTLLRTTWKKPILAQDSFIFMREYMMKILHLITENKVISIEEILGFKDFKEVPFVRKFTAALLPNAEGVLAQTPSRREGTGDFEGNSLRRCRQMRLGTSQTGSPITCTPPSRTPQQAHTPGSDATASFTTLHPASASTPGLQTHQWTQGYIGAIVHLQRDEQANPEIIQISSNEAKDGDNPQLPIRIGSLSPDAPLRPGSAIEALRHNYGASSADSSLLRTASDQTTLGAESATSDDSWKRVCRRLSPDYRLGGTSIARS</sequence>
<proteinExistence type="predicted"/>
<evidence type="ECO:0000313" key="3">
    <source>
        <dbReference type="Proteomes" id="UP000265515"/>
    </source>
</evidence>
<dbReference type="Proteomes" id="UP000265515">
    <property type="component" value="Unassembled WGS sequence"/>
</dbReference>
<accession>A0A388M445</accession>
<feature type="region of interest" description="Disordered" evidence="1">
    <location>
        <begin position="446"/>
        <end position="490"/>
    </location>
</feature>
<feature type="non-terminal residue" evidence="2">
    <location>
        <position position="1"/>
    </location>
</feature>
<evidence type="ECO:0000256" key="1">
    <source>
        <dbReference type="SAM" id="MobiDB-lite"/>
    </source>
</evidence>
<gene>
    <name evidence="2" type="ORF">CBR_g48937</name>
</gene>
<organism evidence="2 3">
    <name type="scientific">Chara braunii</name>
    <name type="common">Braun's stonewort</name>
    <dbReference type="NCBI Taxonomy" id="69332"/>
    <lineage>
        <taxon>Eukaryota</taxon>
        <taxon>Viridiplantae</taxon>
        <taxon>Streptophyta</taxon>
        <taxon>Charophyceae</taxon>
        <taxon>Charales</taxon>
        <taxon>Characeae</taxon>
        <taxon>Chara</taxon>
    </lineage>
</organism>
<comment type="caution">
    <text evidence="2">The sequence shown here is derived from an EMBL/GenBank/DDBJ whole genome shotgun (WGS) entry which is preliminary data.</text>
</comment>
<keyword evidence="3" id="KW-1185">Reference proteome</keyword>
<protein>
    <submittedName>
        <fullName evidence="2">Uncharacterized protein</fullName>
    </submittedName>
</protein>